<dbReference type="RefSeq" id="WP_227423452.1">
    <property type="nucleotide sequence ID" value="NZ_CP071868.1"/>
</dbReference>
<evidence type="ECO:0000313" key="7">
    <source>
        <dbReference type="Proteomes" id="UP000663937"/>
    </source>
</evidence>
<dbReference type="Proteomes" id="UP000663937">
    <property type="component" value="Chromosome"/>
</dbReference>
<dbReference type="Pfam" id="PF13377">
    <property type="entry name" value="Peripla_BP_3"/>
    <property type="match status" value="1"/>
</dbReference>
<dbReference type="GO" id="GO:0003700">
    <property type="term" value="F:DNA-binding transcription factor activity"/>
    <property type="evidence" value="ECO:0007669"/>
    <property type="project" value="TreeGrafter"/>
</dbReference>
<dbReference type="EMBL" id="CP071868">
    <property type="protein sequence ID" value="QTE29189.1"/>
    <property type="molecule type" value="Genomic_DNA"/>
</dbReference>
<keyword evidence="1" id="KW-0678">Repressor</keyword>
<evidence type="ECO:0000259" key="5">
    <source>
        <dbReference type="PROSITE" id="PS50932"/>
    </source>
</evidence>
<evidence type="ECO:0000256" key="2">
    <source>
        <dbReference type="ARBA" id="ARBA00023015"/>
    </source>
</evidence>
<dbReference type="SMART" id="SM00354">
    <property type="entry name" value="HTH_LACI"/>
    <property type="match status" value="1"/>
</dbReference>
<evidence type="ECO:0000256" key="3">
    <source>
        <dbReference type="ARBA" id="ARBA00023125"/>
    </source>
</evidence>
<dbReference type="InterPro" id="IPR010982">
    <property type="entry name" value="Lambda_DNA-bd_dom_sf"/>
</dbReference>
<dbReference type="InterPro" id="IPR046335">
    <property type="entry name" value="LacI/GalR-like_sensor"/>
</dbReference>
<dbReference type="PANTHER" id="PTHR30146:SF148">
    <property type="entry name" value="HTH-TYPE TRANSCRIPTIONAL REPRESSOR PURR-RELATED"/>
    <property type="match status" value="1"/>
</dbReference>
<dbReference type="AlphaFoldDB" id="A0A8A4ZDU1"/>
<organism evidence="6 7">
    <name type="scientific">Pengzhenrongella sicca</name>
    <dbReference type="NCBI Taxonomy" id="2819238"/>
    <lineage>
        <taxon>Bacteria</taxon>
        <taxon>Bacillati</taxon>
        <taxon>Actinomycetota</taxon>
        <taxon>Actinomycetes</taxon>
        <taxon>Micrococcales</taxon>
        <taxon>Pengzhenrongella</taxon>
    </lineage>
</organism>
<dbReference type="CDD" id="cd01392">
    <property type="entry name" value="HTH_LacI"/>
    <property type="match status" value="1"/>
</dbReference>
<protein>
    <submittedName>
        <fullName evidence="6">LacI family DNA-binding transcriptional regulator</fullName>
    </submittedName>
</protein>
<reference evidence="6" key="1">
    <citation type="submission" date="2021-03" db="EMBL/GenBank/DDBJ databases">
        <title>Pengzhenrongella sicca gen. nov., sp. nov., a new member of suborder Micrococcineae isolated from High-Arctic tundra soil.</title>
        <authorList>
            <person name="Peng F."/>
        </authorList>
    </citation>
    <scope>NUCLEOTIDE SEQUENCE</scope>
    <source>
        <strain evidence="6">LRZ-2</strain>
    </source>
</reference>
<accession>A0A8A4ZDU1</accession>
<evidence type="ECO:0000313" key="6">
    <source>
        <dbReference type="EMBL" id="QTE29189.1"/>
    </source>
</evidence>
<dbReference type="Pfam" id="PF00356">
    <property type="entry name" value="LacI"/>
    <property type="match status" value="1"/>
</dbReference>
<dbReference type="GO" id="GO:0000976">
    <property type="term" value="F:transcription cis-regulatory region binding"/>
    <property type="evidence" value="ECO:0007669"/>
    <property type="project" value="TreeGrafter"/>
</dbReference>
<keyword evidence="4" id="KW-0804">Transcription</keyword>
<dbReference type="SUPFAM" id="SSF47413">
    <property type="entry name" value="lambda repressor-like DNA-binding domains"/>
    <property type="match status" value="1"/>
</dbReference>
<dbReference type="Gene3D" id="1.10.260.40">
    <property type="entry name" value="lambda repressor-like DNA-binding domains"/>
    <property type="match status" value="1"/>
</dbReference>
<dbReference type="PROSITE" id="PS50932">
    <property type="entry name" value="HTH_LACI_2"/>
    <property type="match status" value="1"/>
</dbReference>
<dbReference type="InterPro" id="IPR000843">
    <property type="entry name" value="HTH_LacI"/>
</dbReference>
<dbReference type="Gene3D" id="3.40.50.2300">
    <property type="match status" value="2"/>
</dbReference>
<dbReference type="SUPFAM" id="SSF53822">
    <property type="entry name" value="Periplasmic binding protein-like I"/>
    <property type="match status" value="1"/>
</dbReference>
<keyword evidence="7" id="KW-1185">Reference proteome</keyword>
<dbReference type="KEGG" id="psic:J4E96_18180"/>
<evidence type="ECO:0000256" key="4">
    <source>
        <dbReference type="ARBA" id="ARBA00023163"/>
    </source>
</evidence>
<evidence type="ECO:0000256" key="1">
    <source>
        <dbReference type="ARBA" id="ARBA00022491"/>
    </source>
</evidence>
<dbReference type="InterPro" id="IPR028082">
    <property type="entry name" value="Peripla_BP_I"/>
</dbReference>
<dbReference type="PANTHER" id="PTHR30146">
    <property type="entry name" value="LACI-RELATED TRANSCRIPTIONAL REPRESSOR"/>
    <property type="match status" value="1"/>
</dbReference>
<proteinExistence type="predicted"/>
<gene>
    <name evidence="6" type="ORF">J4E96_18180</name>
</gene>
<sequence>MPTKGRKPSQRDIARLAGVSQAAVSMVVNGKADQYHLAATTQDRVRAAMLEVSYVPSVAGRSLRGGRSGLLGVHTYESVFPVAVDDYYHEFLVGIEQAAVRARQDLILFASTQSADGTRSIYTRSGNRLNLADGAVILGSQQSNEEIARLAAEGYPFVYVGRREIPGVNLSFVTAEYAGGVRSVLDAVAAAGHERVAYLAGANAFGPLLERRSGFSAGVQALALHGTIDVVDPPESLDAPRLRAMVGAGITALLVESPELGRALATAAEAAGLTIPSELTIVALDHADNPMPWSRLAIPRREMGARAIELLLELLDDPDRTPRSAVLACGPLDLVSIAEARPASPRPRSEAATPLS</sequence>
<keyword evidence="2" id="KW-0805">Transcription regulation</keyword>
<keyword evidence="3 6" id="KW-0238">DNA-binding</keyword>
<feature type="domain" description="HTH lacI-type" evidence="5">
    <location>
        <begin position="8"/>
        <end position="65"/>
    </location>
</feature>
<name>A0A8A4ZDU1_9MICO</name>